<protein>
    <submittedName>
        <fullName evidence="1">Uncharacterized protein</fullName>
    </submittedName>
</protein>
<dbReference type="Proteomes" id="UP000248783">
    <property type="component" value="Unassembled WGS sequence"/>
</dbReference>
<dbReference type="RefSeq" id="WP_111250732.1">
    <property type="nucleotide sequence ID" value="NZ_QKWH01000004.1"/>
</dbReference>
<gene>
    <name evidence="1" type="ORF">DNL40_08075</name>
</gene>
<evidence type="ECO:0000313" key="1">
    <source>
        <dbReference type="EMBL" id="PZR53453.1"/>
    </source>
</evidence>
<comment type="caution">
    <text evidence="1">The sequence shown here is derived from an EMBL/GenBank/DDBJ whole genome shotgun (WGS) entry which is preliminary data.</text>
</comment>
<name>A0A2W5WS42_9MICO</name>
<organism evidence="1 2">
    <name type="scientific">Xylanimonas oleitrophica</name>
    <dbReference type="NCBI Taxonomy" id="2607479"/>
    <lineage>
        <taxon>Bacteria</taxon>
        <taxon>Bacillati</taxon>
        <taxon>Actinomycetota</taxon>
        <taxon>Actinomycetes</taxon>
        <taxon>Micrococcales</taxon>
        <taxon>Promicromonosporaceae</taxon>
        <taxon>Xylanimonas</taxon>
    </lineage>
</organism>
<dbReference type="AlphaFoldDB" id="A0A2W5WS42"/>
<proteinExistence type="predicted"/>
<evidence type="ECO:0000313" key="2">
    <source>
        <dbReference type="Proteomes" id="UP000248783"/>
    </source>
</evidence>
<dbReference type="EMBL" id="QKWH01000004">
    <property type="protein sequence ID" value="PZR53453.1"/>
    <property type="molecule type" value="Genomic_DNA"/>
</dbReference>
<sequence length="128" mass="13393">MTMDACDHGDHGDLRLADHATLLEIAAVIDGVVACSAALGAGAPSGPELRRELFALLDLPRQATWERVRELEVVPSFLPGLQGPGPVGLCVADLVYAYGLPDAVCPSRAALLRALRWAVDEHGASAQG</sequence>
<accession>A0A2W5WS42</accession>
<keyword evidence="2" id="KW-1185">Reference proteome</keyword>
<reference evidence="1 2" key="1">
    <citation type="submission" date="2018-06" db="EMBL/GenBank/DDBJ databases">
        <title>Whole genome sequencing of a novel hydrocarbon degrading bacterial strain, PW21 isolated from oil contaminated produced water sample.</title>
        <authorList>
            <person name="Nagkirti P."/>
            <person name="Shaikh A."/>
            <person name="Gowdaman V."/>
            <person name="Engineer A.E."/>
            <person name="Dagar S."/>
            <person name="Dhakephalkar P.K."/>
        </authorList>
    </citation>
    <scope>NUCLEOTIDE SEQUENCE [LARGE SCALE GENOMIC DNA]</scope>
    <source>
        <strain evidence="1 2">PW21</strain>
    </source>
</reference>